<comment type="caution">
    <text evidence="2">The sequence shown here is derived from an EMBL/GenBank/DDBJ whole genome shotgun (WGS) entry which is preliminary data.</text>
</comment>
<reference evidence="2" key="2">
    <citation type="submission" date="2023-02" db="EMBL/GenBank/DDBJ databases">
        <authorList>
            <person name="Swenson N.G."/>
            <person name="Wegrzyn J.L."/>
            <person name="Mcevoy S.L."/>
        </authorList>
    </citation>
    <scope>NUCLEOTIDE SEQUENCE</scope>
    <source>
        <strain evidence="2">91603</strain>
        <tissue evidence="2">Leaf</tissue>
    </source>
</reference>
<dbReference type="InterPro" id="IPR036561">
    <property type="entry name" value="MAM33_sf"/>
</dbReference>
<organism evidence="2 3">
    <name type="scientific">Acer negundo</name>
    <name type="common">Box elder</name>
    <dbReference type="NCBI Taxonomy" id="4023"/>
    <lineage>
        <taxon>Eukaryota</taxon>
        <taxon>Viridiplantae</taxon>
        <taxon>Streptophyta</taxon>
        <taxon>Embryophyta</taxon>
        <taxon>Tracheophyta</taxon>
        <taxon>Spermatophyta</taxon>
        <taxon>Magnoliopsida</taxon>
        <taxon>eudicotyledons</taxon>
        <taxon>Gunneridae</taxon>
        <taxon>Pentapetalae</taxon>
        <taxon>rosids</taxon>
        <taxon>malvids</taxon>
        <taxon>Sapindales</taxon>
        <taxon>Sapindaceae</taxon>
        <taxon>Hippocastanoideae</taxon>
        <taxon>Acereae</taxon>
        <taxon>Acer</taxon>
    </lineage>
</organism>
<feature type="region of interest" description="Disordered" evidence="1">
    <location>
        <begin position="129"/>
        <end position="158"/>
    </location>
</feature>
<evidence type="ECO:0000313" key="2">
    <source>
        <dbReference type="EMBL" id="KAI9157814.1"/>
    </source>
</evidence>
<keyword evidence="3" id="KW-1185">Reference proteome</keyword>
<name>A0AAD5NHC0_ACENE</name>
<dbReference type="GO" id="GO:0005759">
    <property type="term" value="C:mitochondrial matrix"/>
    <property type="evidence" value="ECO:0007669"/>
    <property type="project" value="InterPro"/>
</dbReference>
<feature type="compositionally biased region" description="Acidic residues" evidence="1">
    <location>
        <begin position="138"/>
        <end position="150"/>
    </location>
</feature>
<evidence type="ECO:0000313" key="3">
    <source>
        <dbReference type="Proteomes" id="UP001064489"/>
    </source>
</evidence>
<dbReference type="EMBL" id="JAJSOW010000107">
    <property type="protein sequence ID" value="KAI9157814.1"/>
    <property type="molecule type" value="Genomic_DNA"/>
</dbReference>
<dbReference type="Proteomes" id="UP001064489">
    <property type="component" value="Chromosome 12"/>
</dbReference>
<protein>
    <recommendedName>
        <fullName evidence="4">Mitochondrial glycoprotein</fullName>
    </recommendedName>
</protein>
<evidence type="ECO:0000256" key="1">
    <source>
        <dbReference type="SAM" id="MobiDB-lite"/>
    </source>
</evidence>
<sequence>MALTAILRKSASSLAPLSSRLARFNRSHHSAIFTASSHLSRKPTTSTSTSFVPIFRYSSAVEAKKPSSDESLIQVLDSEIKCVLETDDQNRVEESPSGFPFKIEDIPGQQTVILTREYQGDHVKVEVGMPDLVTGEQPEADNDDDDDDDSEKPNQASLPLVVTITKDCGTSLEFSCTGYPDAISIDSLSVRKSETSEDEMPYEGPDFHDLDENLKKAFHKYLDIRGIKPATTNFLFEFMLNKDTREYTLWLQNIKKFIET</sequence>
<dbReference type="Gene3D" id="3.10.280.10">
    <property type="entry name" value="Mitochondrial glycoprotein"/>
    <property type="match status" value="1"/>
</dbReference>
<dbReference type="Pfam" id="PF02330">
    <property type="entry name" value="MAM33"/>
    <property type="match status" value="1"/>
</dbReference>
<accession>A0AAD5NHC0</accession>
<dbReference type="PANTHER" id="PTHR10826:SF41">
    <property type="entry name" value="MITOCHONDRIAL GLYCOPROTEIN FAMILY PROTEIN"/>
    <property type="match status" value="1"/>
</dbReference>
<gene>
    <name evidence="2" type="ORF">LWI28_028505</name>
</gene>
<dbReference type="PANTHER" id="PTHR10826">
    <property type="entry name" value="COMPLEMENT COMPONENT 1"/>
    <property type="match status" value="1"/>
</dbReference>
<dbReference type="FunFam" id="3.10.280.10:FF:000002">
    <property type="entry name" value="Mitochondrial glycoprotein family protein"/>
    <property type="match status" value="1"/>
</dbReference>
<dbReference type="AlphaFoldDB" id="A0AAD5NHC0"/>
<dbReference type="InterPro" id="IPR003428">
    <property type="entry name" value="MAM33"/>
</dbReference>
<reference evidence="2" key="1">
    <citation type="journal article" date="2022" name="Plant J.">
        <title>Strategies of tolerance reflected in two North American maple genomes.</title>
        <authorList>
            <person name="McEvoy S.L."/>
            <person name="Sezen U.U."/>
            <person name="Trouern-Trend A."/>
            <person name="McMahon S.M."/>
            <person name="Schaberg P.G."/>
            <person name="Yang J."/>
            <person name="Wegrzyn J.L."/>
            <person name="Swenson N.G."/>
        </authorList>
    </citation>
    <scope>NUCLEOTIDE SEQUENCE</scope>
    <source>
        <strain evidence="2">91603</strain>
    </source>
</reference>
<dbReference type="SUPFAM" id="SSF54529">
    <property type="entry name" value="Mitochondrial glycoprotein MAM33-like"/>
    <property type="match status" value="1"/>
</dbReference>
<proteinExistence type="predicted"/>
<evidence type="ECO:0008006" key="4">
    <source>
        <dbReference type="Google" id="ProtNLM"/>
    </source>
</evidence>